<evidence type="ECO:0008006" key="3">
    <source>
        <dbReference type="Google" id="ProtNLM"/>
    </source>
</evidence>
<dbReference type="GeneID" id="96001647"/>
<dbReference type="EMBL" id="JAAQHG020000001">
    <property type="protein sequence ID" value="KAL1591264.1"/>
    <property type="molecule type" value="Genomic_DNA"/>
</dbReference>
<keyword evidence="2" id="KW-1185">Reference proteome</keyword>
<reference evidence="1 2" key="1">
    <citation type="journal article" date="2020" name="Microbiol. Resour. Announc.">
        <title>Draft Genome Sequence of a Cladosporium Species Isolated from the Mesophotic Ascidian Didemnum maculosum.</title>
        <authorList>
            <person name="Gioti A."/>
            <person name="Siaperas R."/>
            <person name="Nikolaivits E."/>
            <person name="Le Goff G."/>
            <person name="Ouazzani J."/>
            <person name="Kotoulas G."/>
            <person name="Topakas E."/>
        </authorList>
    </citation>
    <scope>NUCLEOTIDE SEQUENCE [LARGE SCALE GENOMIC DNA]</scope>
    <source>
        <strain evidence="1 2">TM138-S3</strain>
    </source>
</reference>
<sequence>MPPKGVARAGLGRPAQSNSYVRSTINEITNPENRSVVIAVSFFAAGVAFLHSSWSEALLPPI</sequence>
<proteinExistence type="predicted"/>
<dbReference type="InterPro" id="IPR020266">
    <property type="entry name" value="Tom6"/>
</dbReference>
<dbReference type="GO" id="GO:0005742">
    <property type="term" value="C:mitochondrial outer membrane translocase complex"/>
    <property type="evidence" value="ECO:0007669"/>
    <property type="project" value="InterPro"/>
</dbReference>
<organism evidence="1 2">
    <name type="scientific">Cladosporium halotolerans</name>
    <dbReference type="NCBI Taxonomy" id="1052096"/>
    <lineage>
        <taxon>Eukaryota</taxon>
        <taxon>Fungi</taxon>
        <taxon>Dikarya</taxon>
        <taxon>Ascomycota</taxon>
        <taxon>Pezizomycotina</taxon>
        <taxon>Dothideomycetes</taxon>
        <taxon>Dothideomycetidae</taxon>
        <taxon>Cladosporiales</taxon>
        <taxon>Cladosporiaceae</taxon>
        <taxon>Cladosporium</taxon>
    </lineage>
</organism>
<evidence type="ECO:0000313" key="2">
    <source>
        <dbReference type="Proteomes" id="UP000803884"/>
    </source>
</evidence>
<gene>
    <name evidence="1" type="ORF">WHR41_00203</name>
</gene>
<dbReference type="RefSeq" id="XP_069234369.1">
    <property type="nucleotide sequence ID" value="XM_069368809.1"/>
</dbReference>
<dbReference type="AlphaFoldDB" id="A0AB34L262"/>
<dbReference type="Proteomes" id="UP000803884">
    <property type="component" value="Unassembled WGS sequence"/>
</dbReference>
<dbReference type="GO" id="GO:0030150">
    <property type="term" value="P:protein import into mitochondrial matrix"/>
    <property type="evidence" value="ECO:0007669"/>
    <property type="project" value="InterPro"/>
</dbReference>
<accession>A0AB34L262</accession>
<dbReference type="Pfam" id="PF17112">
    <property type="entry name" value="Tom6"/>
    <property type="match status" value="1"/>
</dbReference>
<evidence type="ECO:0000313" key="1">
    <source>
        <dbReference type="EMBL" id="KAL1591264.1"/>
    </source>
</evidence>
<comment type="caution">
    <text evidence="1">The sequence shown here is derived from an EMBL/GenBank/DDBJ whole genome shotgun (WGS) entry which is preliminary data.</text>
</comment>
<protein>
    <recommendedName>
        <fullName evidence="3">TOM core complex subunit Tom6</fullName>
    </recommendedName>
</protein>
<name>A0AB34L262_9PEZI</name>